<name>K9WAM2_9CYAN</name>
<dbReference type="STRING" id="1173027.Mic7113_1396"/>
<dbReference type="Proteomes" id="UP000010471">
    <property type="component" value="Chromosome"/>
</dbReference>
<evidence type="ECO:0000313" key="1">
    <source>
        <dbReference type="EMBL" id="AFZ17278.1"/>
    </source>
</evidence>
<protein>
    <recommendedName>
        <fullName evidence="3">PglZ domain-containing protein</fullName>
    </recommendedName>
</protein>
<gene>
    <name evidence="1" type="ORF">Mic7113_1396</name>
</gene>
<proteinExistence type="predicted"/>
<evidence type="ECO:0008006" key="3">
    <source>
        <dbReference type="Google" id="ProtNLM"/>
    </source>
</evidence>
<dbReference type="HOGENOM" id="CLU_362826_0_0_3"/>
<dbReference type="AlphaFoldDB" id="K9WAM2"/>
<keyword evidence="2" id="KW-1185">Reference proteome</keyword>
<sequence length="770" mass="88136">MSEYIQPIIQPTPPVTSETGKARFNLFDAPLPTNQSQPNPDKSIVLDPTGLYDIPAGYIPITTEVEWMQSFGVSDSPYWVKGKRLCAWAEEWLRVWNKTNAIAEIKQDPRLKLTDLFHSVPLPDEWTDKQLLTLATQLDSYPKDNPIAYLLADITGSDQQIWLAEPSIENLAAWLAIQVPDECEPLEQVWQQQVKEHELATHYQTDDKLLLLRRWLGIAEPAFEELGKYPLPVPQFLTQEFDNYWEQQLYRTEAEVLDNLSPTQQPGMERIAAQAYKVLSNRPYWINKARETKIAGYLNYQQKIELRDRQPPLQPQPLALDASPQQAFAWVTERYLPFRRWEIVINQPPSNQRISDRLADSFVEWMLKNYLEMKVDSVDNSYLNYSVTSIVRNFCQESPVLWVVVDGLGWLDHLELLSFLTKNHQLKIETDLQPRFSILPTKTEYAKWSLYAQLPPSPPHWVDDISKGFSKMGIGKRYTDGQIDKLYKDLRKKTQRLYCWDTEMLDELYHSCKDWQSLYEFERPNTLHNIAETIHYCLQQYPNPDQLRIVIASDHGQMMGKSAQITHCPDELDPKGRMAIGKTDDPRFVVLECDRYSLPHDISVVRNAATLNSFSYTADKHIIGSHGGLFPEEVVVGFSVLRRAVERSPVLVSCRGEGKPKQPGDIEVTIDNPNSVPLTDLCLYINELSSLKIGKPLTSTIPANKKESFKITISDWPELPPSHEGKSLPLSGKLSFSFANTEEGTASLDPKSAIVVNQIFSSGLDIDEFL</sequence>
<dbReference type="RefSeq" id="WP_015181438.1">
    <property type="nucleotide sequence ID" value="NC_019738.1"/>
</dbReference>
<accession>K9WAM2</accession>
<reference evidence="1 2" key="1">
    <citation type="submission" date="2012-06" db="EMBL/GenBank/DDBJ databases">
        <title>Finished chromosome of genome of Microcoleus sp. PCC 7113.</title>
        <authorList>
            <consortium name="US DOE Joint Genome Institute"/>
            <person name="Gugger M."/>
            <person name="Coursin T."/>
            <person name="Rippka R."/>
            <person name="Tandeau De Marsac N."/>
            <person name="Huntemann M."/>
            <person name="Wei C.-L."/>
            <person name="Han J."/>
            <person name="Detter J.C."/>
            <person name="Han C."/>
            <person name="Tapia R."/>
            <person name="Chen A."/>
            <person name="Kyrpides N."/>
            <person name="Mavromatis K."/>
            <person name="Markowitz V."/>
            <person name="Szeto E."/>
            <person name="Ivanova N."/>
            <person name="Pagani I."/>
            <person name="Pati A."/>
            <person name="Goodwin L."/>
            <person name="Nordberg H.P."/>
            <person name="Cantor M.N."/>
            <person name="Hua S.X."/>
            <person name="Woyke T."/>
            <person name="Kerfeld C.A."/>
        </authorList>
    </citation>
    <scope>NUCLEOTIDE SEQUENCE [LARGE SCALE GENOMIC DNA]</scope>
    <source>
        <strain evidence="1 2">PCC 7113</strain>
    </source>
</reference>
<dbReference type="KEGG" id="mic:Mic7113_1396"/>
<dbReference type="EMBL" id="CP003630">
    <property type="protein sequence ID" value="AFZ17278.1"/>
    <property type="molecule type" value="Genomic_DNA"/>
</dbReference>
<dbReference type="PATRIC" id="fig|1173027.3.peg.1545"/>
<evidence type="ECO:0000313" key="2">
    <source>
        <dbReference type="Proteomes" id="UP000010471"/>
    </source>
</evidence>
<dbReference type="eggNOG" id="ENOG502Z7TV">
    <property type="taxonomic scope" value="Bacteria"/>
</dbReference>
<organism evidence="1 2">
    <name type="scientific">Allocoleopsis franciscana PCC 7113</name>
    <dbReference type="NCBI Taxonomy" id="1173027"/>
    <lineage>
        <taxon>Bacteria</taxon>
        <taxon>Bacillati</taxon>
        <taxon>Cyanobacteriota</taxon>
        <taxon>Cyanophyceae</taxon>
        <taxon>Coleofasciculales</taxon>
        <taxon>Coleofasciculaceae</taxon>
        <taxon>Allocoleopsis</taxon>
        <taxon>Allocoleopsis franciscana</taxon>
    </lineage>
</organism>